<dbReference type="AlphaFoldDB" id="A0A2G6JE18"/>
<feature type="domain" description="N6 adenine-specific DNA methyltransferase N-terminal" evidence="9">
    <location>
        <begin position="6"/>
        <end position="128"/>
    </location>
</feature>
<dbReference type="PRINTS" id="PR00507">
    <property type="entry name" value="N12N6MTFRASE"/>
</dbReference>
<dbReference type="InterPro" id="IPR029063">
    <property type="entry name" value="SAM-dependent_MTases_sf"/>
</dbReference>
<dbReference type="GO" id="GO:0008170">
    <property type="term" value="F:N-methyltransferase activity"/>
    <property type="evidence" value="ECO:0007669"/>
    <property type="project" value="InterPro"/>
</dbReference>
<accession>A0A2G6JE18</accession>
<dbReference type="EC" id="2.1.1.72" evidence="2"/>
<dbReference type="InterPro" id="IPR002052">
    <property type="entry name" value="DNA_methylase_N6_adenine_CS"/>
</dbReference>
<dbReference type="PANTHER" id="PTHR42933:SF3">
    <property type="entry name" value="TYPE I RESTRICTION ENZYME MJAVIII METHYLASE SUBUNIT"/>
    <property type="match status" value="1"/>
</dbReference>
<dbReference type="PROSITE" id="PS00092">
    <property type="entry name" value="N6_MTASE"/>
    <property type="match status" value="1"/>
</dbReference>
<proteinExistence type="inferred from homology"/>
<dbReference type="GO" id="GO:0003677">
    <property type="term" value="F:DNA binding"/>
    <property type="evidence" value="ECO:0007669"/>
    <property type="project" value="InterPro"/>
</dbReference>
<name>A0A2G6JE18_NEPCE</name>
<reference evidence="10 11" key="1">
    <citation type="submission" date="2017-10" db="EMBL/GenBank/DDBJ databases">
        <title>Novel microbial diversity and functional potential in the marine mammal oral microbiome.</title>
        <authorList>
            <person name="Dudek N.K."/>
            <person name="Sun C.L."/>
            <person name="Burstein D."/>
            <person name="Kantor R.S."/>
            <person name="Aliaga Goltsman D.S."/>
            <person name="Bik E.M."/>
            <person name="Thomas B.C."/>
            <person name="Banfield J.F."/>
            <person name="Relman D.A."/>
        </authorList>
    </citation>
    <scope>NUCLEOTIDE SEQUENCE [LARGE SCALE GENOMIC DNA]</scope>
    <source>
        <strain evidence="10">DOLJORAL78_49_30</strain>
    </source>
</reference>
<dbReference type="GO" id="GO:0032259">
    <property type="term" value="P:methylation"/>
    <property type="evidence" value="ECO:0007669"/>
    <property type="project" value="UniProtKB-KW"/>
</dbReference>
<dbReference type="InterPro" id="IPR022749">
    <property type="entry name" value="D12N6_MeTrfase_N"/>
</dbReference>
<dbReference type="InterPro" id="IPR038333">
    <property type="entry name" value="T1MK-like_N_sf"/>
</dbReference>
<dbReference type="InterPro" id="IPR003356">
    <property type="entry name" value="DNA_methylase_A-5"/>
</dbReference>
<evidence type="ECO:0000256" key="2">
    <source>
        <dbReference type="ARBA" id="ARBA00011900"/>
    </source>
</evidence>
<comment type="similarity">
    <text evidence="1">Belongs to the N(4)/N(6)-methyltransferase family.</text>
</comment>
<dbReference type="Pfam" id="PF02384">
    <property type="entry name" value="N6_Mtase"/>
    <property type="match status" value="1"/>
</dbReference>
<evidence type="ECO:0000313" key="11">
    <source>
        <dbReference type="Proteomes" id="UP000242733"/>
    </source>
</evidence>
<dbReference type="Pfam" id="PF12161">
    <property type="entry name" value="HsdM_N"/>
    <property type="match status" value="1"/>
</dbReference>
<protein>
    <recommendedName>
        <fullName evidence="2">site-specific DNA-methyltransferase (adenine-specific)</fullName>
        <ecNumber evidence="2">2.1.1.72</ecNumber>
    </recommendedName>
</protein>
<comment type="caution">
    <text evidence="10">The sequence shown here is derived from an EMBL/GenBank/DDBJ whole genome shotgun (WGS) entry which is preliminary data.</text>
</comment>
<evidence type="ECO:0000313" key="10">
    <source>
        <dbReference type="EMBL" id="PIE20729.1"/>
    </source>
</evidence>
<evidence type="ECO:0000256" key="4">
    <source>
        <dbReference type="ARBA" id="ARBA00022679"/>
    </source>
</evidence>
<dbReference type="GO" id="GO:0009007">
    <property type="term" value="F:site-specific DNA-methyltransferase (adenine-specific) activity"/>
    <property type="evidence" value="ECO:0007669"/>
    <property type="project" value="UniProtKB-EC"/>
</dbReference>
<sequence>MITGALKNNIDKLWEEFWTGGITNPLTVIEQITFLMYARLLDMNETSDEKKAQRTGKPFKRRFSDQQQHLRWQNLKHIESADELLSTVRDELFPYFKQSSADSNEGTLFADFMKDAQLMVQKPSLLVRARDMVDELPLNTGDTKGDLYEYLLSKLTTAGINGQFRTPRHIIRAMLDMMNPSATDRICDPACGTAGFLSTAYEFILQKYSSPEGTIVERITNENGEEEQQTLYTGDLLGEQRHHVDHDMFHGFDFDATMLRIAAMNLVMHGVAQPDIHYQDTLSQGFIEHFPHAAKEGFDLVLANPPFKGSLDAEDVDADILRTVKTKKTELLFVALILRMLKLGGRAAVIVPDGVLFGSSKAHQQLRKTLIEDNQLEGIVSLPSGVFKPYAGVSTAILIFTKGGSTDNVWFYDLQADGYSLDDKRTPLTGEGANDLPDAISQWQHYRQLVESNASAEQIHAQFGDKTQQAFVVAAQDIAANKYDLSINRYKEVVYEEEVYEEPKVILAKLKALESDILADLNELEGML</sequence>
<comment type="catalytic activity">
    <reaction evidence="7">
        <text>a 2'-deoxyadenosine in DNA + S-adenosyl-L-methionine = an N(6)-methyl-2'-deoxyadenosine in DNA + S-adenosyl-L-homocysteine + H(+)</text>
        <dbReference type="Rhea" id="RHEA:15197"/>
        <dbReference type="Rhea" id="RHEA-COMP:12418"/>
        <dbReference type="Rhea" id="RHEA-COMP:12419"/>
        <dbReference type="ChEBI" id="CHEBI:15378"/>
        <dbReference type="ChEBI" id="CHEBI:57856"/>
        <dbReference type="ChEBI" id="CHEBI:59789"/>
        <dbReference type="ChEBI" id="CHEBI:90615"/>
        <dbReference type="ChEBI" id="CHEBI:90616"/>
        <dbReference type="EC" id="2.1.1.72"/>
    </reaction>
</comment>
<dbReference type="InterPro" id="IPR051537">
    <property type="entry name" value="DNA_Adenine_Mtase"/>
</dbReference>
<evidence type="ECO:0000256" key="3">
    <source>
        <dbReference type="ARBA" id="ARBA00022603"/>
    </source>
</evidence>
<keyword evidence="5" id="KW-0949">S-adenosyl-L-methionine</keyword>
<keyword evidence="6" id="KW-0680">Restriction system</keyword>
<dbReference type="GO" id="GO:0009307">
    <property type="term" value="P:DNA restriction-modification system"/>
    <property type="evidence" value="ECO:0007669"/>
    <property type="project" value="UniProtKB-KW"/>
</dbReference>
<evidence type="ECO:0000256" key="1">
    <source>
        <dbReference type="ARBA" id="ARBA00006594"/>
    </source>
</evidence>
<dbReference type="Gene3D" id="3.40.50.150">
    <property type="entry name" value="Vaccinia Virus protein VP39"/>
    <property type="match status" value="1"/>
</dbReference>
<keyword evidence="4" id="KW-0808">Transferase</keyword>
<dbReference type="PANTHER" id="PTHR42933">
    <property type="entry name" value="SLR6095 PROTEIN"/>
    <property type="match status" value="1"/>
</dbReference>
<keyword evidence="3 10" id="KW-0489">Methyltransferase</keyword>
<evidence type="ECO:0000256" key="7">
    <source>
        <dbReference type="ARBA" id="ARBA00047942"/>
    </source>
</evidence>
<dbReference type="EMBL" id="PDSG01000004">
    <property type="protein sequence ID" value="PIE20729.1"/>
    <property type="molecule type" value="Genomic_DNA"/>
</dbReference>
<dbReference type="CDD" id="cd02440">
    <property type="entry name" value="AdoMet_MTases"/>
    <property type="match status" value="1"/>
</dbReference>
<evidence type="ECO:0000259" key="8">
    <source>
        <dbReference type="Pfam" id="PF02384"/>
    </source>
</evidence>
<gene>
    <name evidence="10" type="ORF">CSA61_00780</name>
</gene>
<dbReference type="Proteomes" id="UP000242733">
    <property type="component" value="Unassembled WGS sequence"/>
</dbReference>
<evidence type="ECO:0000259" key="9">
    <source>
        <dbReference type="Pfam" id="PF12161"/>
    </source>
</evidence>
<evidence type="ECO:0000256" key="6">
    <source>
        <dbReference type="ARBA" id="ARBA00022747"/>
    </source>
</evidence>
<dbReference type="SUPFAM" id="SSF53335">
    <property type="entry name" value="S-adenosyl-L-methionine-dependent methyltransferases"/>
    <property type="match status" value="1"/>
</dbReference>
<feature type="domain" description="DNA methylase adenine-specific" evidence="8">
    <location>
        <begin position="141"/>
        <end position="497"/>
    </location>
</feature>
<dbReference type="Gene3D" id="1.20.1260.30">
    <property type="match status" value="1"/>
</dbReference>
<organism evidence="10 11">
    <name type="scientific">Neptuniibacter caesariensis</name>
    <dbReference type="NCBI Taxonomy" id="207954"/>
    <lineage>
        <taxon>Bacteria</taxon>
        <taxon>Pseudomonadati</taxon>
        <taxon>Pseudomonadota</taxon>
        <taxon>Gammaproteobacteria</taxon>
        <taxon>Oceanospirillales</taxon>
        <taxon>Oceanospirillaceae</taxon>
        <taxon>Neptuniibacter</taxon>
    </lineage>
</organism>
<evidence type="ECO:0000256" key="5">
    <source>
        <dbReference type="ARBA" id="ARBA00022691"/>
    </source>
</evidence>